<organism evidence="2 3">
    <name type="scientific">Tanacetum coccineum</name>
    <dbReference type="NCBI Taxonomy" id="301880"/>
    <lineage>
        <taxon>Eukaryota</taxon>
        <taxon>Viridiplantae</taxon>
        <taxon>Streptophyta</taxon>
        <taxon>Embryophyta</taxon>
        <taxon>Tracheophyta</taxon>
        <taxon>Spermatophyta</taxon>
        <taxon>Magnoliopsida</taxon>
        <taxon>eudicotyledons</taxon>
        <taxon>Gunneridae</taxon>
        <taxon>Pentapetalae</taxon>
        <taxon>asterids</taxon>
        <taxon>campanulids</taxon>
        <taxon>Asterales</taxon>
        <taxon>Asteraceae</taxon>
        <taxon>Asteroideae</taxon>
        <taxon>Anthemideae</taxon>
        <taxon>Anthemidinae</taxon>
        <taxon>Tanacetum</taxon>
    </lineage>
</organism>
<evidence type="ECO:0000313" key="3">
    <source>
        <dbReference type="Proteomes" id="UP001151760"/>
    </source>
</evidence>
<feature type="compositionally biased region" description="Basic and acidic residues" evidence="1">
    <location>
        <begin position="1"/>
        <end position="35"/>
    </location>
</feature>
<reference evidence="2" key="1">
    <citation type="journal article" date="2022" name="Int. J. Mol. Sci.">
        <title>Draft Genome of Tanacetum Coccineum: Genomic Comparison of Closely Related Tanacetum-Family Plants.</title>
        <authorList>
            <person name="Yamashiro T."/>
            <person name="Shiraishi A."/>
            <person name="Nakayama K."/>
            <person name="Satake H."/>
        </authorList>
    </citation>
    <scope>NUCLEOTIDE SEQUENCE</scope>
</reference>
<proteinExistence type="predicted"/>
<accession>A0ABQ4XKS3</accession>
<feature type="compositionally biased region" description="Basic residues" evidence="1">
    <location>
        <begin position="111"/>
        <end position="122"/>
    </location>
</feature>
<feature type="region of interest" description="Disordered" evidence="1">
    <location>
        <begin position="1"/>
        <end position="140"/>
    </location>
</feature>
<sequence length="140" mass="15809">MSRRVESPEDKDSLGDHEDASKHGRSIEDIDKDADVSLVDDTQGRSDDADMFDIDNLHGDEVNVDMPVGDNQEQSARKNKKGTEESSKGIEDELESDKSKKAESSEEKTKGNRKKMLSRKRAGKEQQQESSKRQRIEDDK</sequence>
<keyword evidence="3" id="KW-1185">Reference proteome</keyword>
<name>A0ABQ4XKS3_9ASTR</name>
<evidence type="ECO:0000256" key="1">
    <source>
        <dbReference type="SAM" id="MobiDB-lite"/>
    </source>
</evidence>
<dbReference type="EMBL" id="BQNB010009608">
    <property type="protein sequence ID" value="GJS65849.1"/>
    <property type="molecule type" value="Genomic_DNA"/>
</dbReference>
<feature type="compositionally biased region" description="Basic and acidic residues" evidence="1">
    <location>
        <begin position="123"/>
        <end position="140"/>
    </location>
</feature>
<comment type="caution">
    <text evidence="2">The sequence shown here is derived from an EMBL/GenBank/DDBJ whole genome shotgun (WGS) entry which is preliminary data.</text>
</comment>
<feature type="compositionally biased region" description="Basic and acidic residues" evidence="1">
    <location>
        <begin position="81"/>
        <end position="110"/>
    </location>
</feature>
<reference evidence="2" key="2">
    <citation type="submission" date="2022-01" db="EMBL/GenBank/DDBJ databases">
        <authorList>
            <person name="Yamashiro T."/>
            <person name="Shiraishi A."/>
            <person name="Satake H."/>
            <person name="Nakayama K."/>
        </authorList>
    </citation>
    <scope>NUCLEOTIDE SEQUENCE</scope>
</reference>
<dbReference type="Proteomes" id="UP001151760">
    <property type="component" value="Unassembled WGS sequence"/>
</dbReference>
<protein>
    <submittedName>
        <fullName evidence="2">Uncharacterized protein</fullName>
    </submittedName>
</protein>
<gene>
    <name evidence="2" type="ORF">Tco_0680413</name>
</gene>
<evidence type="ECO:0000313" key="2">
    <source>
        <dbReference type="EMBL" id="GJS65849.1"/>
    </source>
</evidence>